<sequence length="289" mass="31922">MRSPGVCEITGKGVGNLSEYAYSSKWREVISFPLGERLNKPRNKGLTMVIDKGMGIGETRDLLKINYQHIDFIKLGFGTPALYAEGALEEKIQLVRSYNIDIYPGGTFLEVALLQNKVREFLDTCNFFGFTAIEVSDGTIPLSQEVREETITLAAEKGFRVLTEVGKKNNGAEIPVETLARMALKDLQNGAYKVILEGRECGLNVGLYDANGKMADDDLQVLLDYIGDPSLIIWEAPLKIQQQDLITRFGSDVNLGNIPPQEVLAVEALRVGLRADTLQLVLADLDEPK</sequence>
<dbReference type="Gene3D" id="3.20.20.70">
    <property type="entry name" value="Aldolase class I"/>
    <property type="match status" value="1"/>
</dbReference>
<accession>A0A5S4ZY38</accession>
<dbReference type="Pfam" id="PF02679">
    <property type="entry name" value="ComA"/>
    <property type="match status" value="1"/>
</dbReference>
<proteinExistence type="inferred from homology"/>
<keyword evidence="3" id="KW-1185">Reference proteome</keyword>
<evidence type="ECO:0000313" key="2">
    <source>
        <dbReference type="EMBL" id="TYO97973.1"/>
    </source>
</evidence>
<evidence type="ECO:0000256" key="1">
    <source>
        <dbReference type="ARBA" id="ARBA00010424"/>
    </source>
</evidence>
<dbReference type="EMBL" id="VNHM01000001">
    <property type="protein sequence ID" value="TYO97973.1"/>
    <property type="molecule type" value="Genomic_DNA"/>
</dbReference>
<name>A0A5S4ZY38_9FIRM</name>
<gene>
    <name evidence="2" type="ORF">LX24_00257</name>
</gene>
<dbReference type="RefSeq" id="WP_166510322.1">
    <property type="nucleotide sequence ID" value="NZ_VNHM01000001.1"/>
</dbReference>
<protein>
    <submittedName>
        <fullName evidence="2">Phosphosulfolactate synthase</fullName>
    </submittedName>
</protein>
<comment type="caution">
    <text evidence="2">The sequence shown here is derived from an EMBL/GenBank/DDBJ whole genome shotgun (WGS) entry which is preliminary data.</text>
</comment>
<comment type="similarity">
    <text evidence="1">Belongs to the phosphosulfolactate synthase family.</text>
</comment>
<dbReference type="SUPFAM" id="SSF102110">
    <property type="entry name" value="(2r)-phospho-3-sulfolactate synthase ComA"/>
    <property type="match status" value="1"/>
</dbReference>
<dbReference type="InterPro" id="IPR003830">
    <property type="entry name" value="ComA_synth"/>
</dbReference>
<dbReference type="AlphaFoldDB" id="A0A5S4ZY38"/>
<reference evidence="2 3" key="1">
    <citation type="submission" date="2019-07" db="EMBL/GenBank/DDBJ databases">
        <title>Genomic Encyclopedia of Type Strains, Phase I: the one thousand microbial genomes (KMG-I) project.</title>
        <authorList>
            <person name="Kyrpides N."/>
        </authorList>
    </citation>
    <scope>NUCLEOTIDE SEQUENCE [LARGE SCALE GENOMIC DNA]</scope>
    <source>
        <strain evidence="2 3">DSM 6562</strain>
    </source>
</reference>
<dbReference type="InterPro" id="IPR013785">
    <property type="entry name" value="Aldolase_TIM"/>
</dbReference>
<evidence type="ECO:0000313" key="3">
    <source>
        <dbReference type="Proteomes" id="UP000323166"/>
    </source>
</evidence>
<dbReference type="InterPro" id="IPR036112">
    <property type="entry name" value="ComA_synth_sf"/>
</dbReference>
<organism evidence="2 3">
    <name type="scientific">Desulfallas thermosapovorans DSM 6562</name>
    <dbReference type="NCBI Taxonomy" id="1121431"/>
    <lineage>
        <taxon>Bacteria</taxon>
        <taxon>Bacillati</taxon>
        <taxon>Bacillota</taxon>
        <taxon>Clostridia</taxon>
        <taxon>Eubacteriales</taxon>
        <taxon>Desulfallaceae</taxon>
        <taxon>Desulfallas</taxon>
    </lineage>
</organism>
<dbReference type="Proteomes" id="UP000323166">
    <property type="component" value="Unassembled WGS sequence"/>
</dbReference>